<accession>A0A445D972</accession>
<organism evidence="2 3">
    <name type="scientific">Arachis hypogaea</name>
    <name type="common">Peanut</name>
    <dbReference type="NCBI Taxonomy" id="3818"/>
    <lineage>
        <taxon>Eukaryota</taxon>
        <taxon>Viridiplantae</taxon>
        <taxon>Streptophyta</taxon>
        <taxon>Embryophyta</taxon>
        <taxon>Tracheophyta</taxon>
        <taxon>Spermatophyta</taxon>
        <taxon>Magnoliopsida</taxon>
        <taxon>eudicotyledons</taxon>
        <taxon>Gunneridae</taxon>
        <taxon>Pentapetalae</taxon>
        <taxon>rosids</taxon>
        <taxon>fabids</taxon>
        <taxon>Fabales</taxon>
        <taxon>Fabaceae</taxon>
        <taxon>Papilionoideae</taxon>
        <taxon>50 kb inversion clade</taxon>
        <taxon>dalbergioids sensu lato</taxon>
        <taxon>Dalbergieae</taxon>
        <taxon>Pterocarpus clade</taxon>
        <taxon>Arachis</taxon>
    </lineage>
</organism>
<evidence type="ECO:0000313" key="3">
    <source>
        <dbReference type="Proteomes" id="UP000289738"/>
    </source>
</evidence>
<gene>
    <name evidence="2" type="ORF">Ahy_A05g025649</name>
</gene>
<proteinExistence type="predicted"/>
<name>A0A445D972_ARAHY</name>
<evidence type="ECO:0000256" key="1">
    <source>
        <dbReference type="SAM" id="MobiDB-lite"/>
    </source>
</evidence>
<dbReference type="EMBL" id="SDMP01000005">
    <property type="protein sequence ID" value="RYR59711.1"/>
    <property type="molecule type" value="Genomic_DNA"/>
</dbReference>
<evidence type="ECO:0000313" key="2">
    <source>
        <dbReference type="EMBL" id="RYR59711.1"/>
    </source>
</evidence>
<keyword evidence="3" id="KW-1185">Reference proteome</keyword>
<sequence length="65" mass="7354">MTTEYLKRVHSADSGERLAKSKQSSQPKFSLCCMDGKIELPLLSVPPDELIQLHTRGDQRIPMKL</sequence>
<protein>
    <submittedName>
        <fullName evidence="2">Uncharacterized protein</fullName>
    </submittedName>
</protein>
<dbReference type="Proteomes" id="UP000289738">
    <property type="component" value="Chromosome A05"/>
</dbReference>
<comment type="caution">
    <text evidence="2">The sequence shown here is derived from an EMBL/GenBank/DDBJ whole genome shotgun (WGS) entry which is preliminary data.</text>
</comment>
<reference evidence="2 3" key="1">
    <citation type="submission" date="2019-01" db="EMBL/GenBank/DDBJ databases">
        <title>Sequencing of cultivated peanut Arachis hypogaea provides insights into genome evolution and oil improvement.</title>
        <authorList>
            <person name="Chen X."/>
        </authorList>
    </citation>
    <scope>NUCLEOTIDE SEQUENCE [LARGE SCALE GENOMIC DNA]</scope>
    <source>
        <strain evidence="3">cv. Fuhuasheng</strain>
        <tissue evidence="2">Leaves</tissue>
    </source>
</reference>
<dbReference type="AlphaFoldDB" id="A0A445D972"/>
<feature type="region of interest" description="Disordered" evidence="1">
    <location>
        <begin position="1"/>
        <end position="25"/>
    </location>
</feature>
<feature type="compositionally biased region" description="Basic and acidic residues" evidence="1">
    <location>
        <begin position="1"/>
        <end position="19"/>
    </location>
</feature>